<gene>
    <name evidence="8" type="ORF">SAMN04488038_11335</name>
</gene>
<evidence type="ECO:0000256" key="3">
    <source>
        <dbReference type="ARBA" id="ARBA00023163"/>
    </source>
</evidence>
<dbReference type="GO" id="GO:0003677">
    <property type="term" value="F:DNA binding"/>
    <property type="evidence" value="ECO:0007669"/>
    <property type="project" value="UniProtKB-KW"/>
</dbReference>
<dbReference type="AlphaFoldDB" id="A0A1H9KC45"/>
<dbReference type="Pfam" id="PF09339">
    <property type="entry name" value="HTH_IclR"/>
    <property type="match status" value="1"/>
</dbReference>
<evidence type="ECO:0000256" key="1">
    <source>
        <dbReference type="ARBA" id="ARBA00023015"/>
    </source>
</evidence>
<dbReference type="Proteomes" id="UP000199233">
    <property type="component" value="Unassembled WGS sequence"/>
</dbReference>
<dbReference type="InterPro" id="IPR050707">
    <property type="entry name" value="HTH_MetabolicPath_Reg"/>
</dbReference>
<evidence type="ECO:0000313" key="8">
    <source>
        <dbReference type="EMBL" id="SEQ96662.1"/>
    </source>
</evidence>
<evidence type="ECO:0000313" key="9">
    <source>
        <dbReference type="Proteomes" id="UP000199233"/>
    </source>
</evidence>
<dbReference type="PROSITE" id="PS51077">
    <property type="entry name" value="HTH_ICLR"/>
    <property type="match status" value="1"/>
</dbReference>
<feature type="domain" description="IclR-ED" evidence="7">
    <location>
        <begin position="77"/>
        <end position="264"/>
    </location>
</feature>
<dbReference type="PROSITE" id="PS51078">
    <property type="entry name" value="ICLR_ED"/>
    <property type="match status" value="1"/>
</dbReference>
<dbReference type="STRING" id="489703.SAMN04488038_11335"/>
<dbReference type="InterPro" id="IPR014757">
    <property type="entry name" value="Tscrpt_reg_IclR_C"/>
</dbReference>
<accession>A0A1H9KC45</accession>
<feature type="domain" description="HTH iclR-type" evidence="6">
    <location>
        <begin position="16"/>
        <end position="76"/>
    </location>
</feature>
<dbReference type="InterPro" id="IPR029016">
    <property type="entry name" value="GAF-like_dom_sf"/>
</dbReference>
<evidence type="ECO:0000259" key="6">
    <source>
        <dbReference type="PROSITE" id="PS51077"/>
    </source>
</evidence>
<dbReference type="EMBL" id="FOFS01000013">
    <property type="protein sequence ID" value="SEQ96662.1"/>
    <property type="molecule type" value="Genomic_DNA"/>
</dbReference>
<name>A0A1H9KC45_9GAMM</name>
<keyword evidence="2" id="KW-0238">DNA-binding</keyword>
<dbReference type="InterPro" id="IPR005471">
    <property type="entry name" value="Tscrpt_reg_IclR_N"/>
</dbReference>
<proteinExistence type="predicted"/>
<dbReference type="SUPFAM" id="SSF55781">
    <property type="entry name" value="GAF domain-like"/>
    <property type="match status" value="1"/>
</dbReference>
<keyword evidence="3" id="KW-0804">Transcription</keyword>
<keyword evidence="1" id="KW-0805">Transcription regulation</keyword>
<dbReference type="Pfam" id="PF01614">
    <property type="entry name" value="IclR_C"/>
    <property type="match status" value="1"/>
</dbReference>
<evidence type="ECO:0000259" key="7">
    <source>
        <dbReference type="PROSITE" id="PS51078"/>
    </source>
</evidence>
<dbReference type="InterPro" id="IPR036390">
    <property type="entry name" value="WH_DNA-bd_sf"/>
</dbReference>
<dbReference type="SUPFAM" id="SSF46785">
    <property type="entry name" value="Winged helix' DNA-binding domain"/>
    <property type="match status" value="1"/>
</dbReference>
<dbReference type="GO" id="GO:0003700">
    <property type="term" value="F:DNA-binding transcription factor activity"/>
    <property type="evidence" value="ECO:0007669"/>
    <property type="project" value="TreeGrafter"/>
</dbReference>
<evidence type="ECO:0000256" key="4">
    <source>
        <dbReference type="ARBA" id="ARBA00040379"/>
    </source>
</evidence>
<evidence type="ECO:0000256" key="5">
    <source>
        <dbReference type="ARBA" id="ARBA00042627"/>
    </source>
</evidence>
<protein>
    <recommendedName>
        <fullName evidence="4">HTH-type transcriptional repressor AllR</fullName>
    </recommendedName>
    <alternativeName>
        <fullName evidence="5">Negative regulator of allantoin and glyoxylate utilization operons</fullName>
    </alternativeName>
</protein>
<evidence type="ECO:0000256" key="2">
    <source>
        <dbReference type="ARBA" id="ARBA00023125"/>
    </source>
</evidence>
<dbReference type="RefSeq" id="WP_093288473.1">
    <property type="nucleotide sequence ID" value="NZ_FOFS01000013.1"/>
</dbReference>
<dbReference type="GO" id="GO:0045892">
    <property type="term" value="P:negative regulation of DNA-templated transcription"/>
    <property type="evidence" value="ECO:0007669"/>
    <property type="project" value="TreeGrafter"/>
</dbReference>
<sequence>MSRTKPAKAERAFHSPQSVTRVIQILEALSGSETALGLAQLARQLAAPKSSVAALLRGLAEADFVLAGEGLYRLGPAAYGLGSALLQARQRLQSSTLIREGLQRLAQRSGETVLLAVGDQDGQTLSYVEVIESRKVVRFAVALGDRRPLYCTAGGRALLAAQAPEAVQRYLKTLRPKALCPHTETDKRRLAEAIAEARRSGVAQTEDQTAEGATGTAAVLRDAGGAVLGALIVAAPGSRLRDRRGELAQLVREEAAVISRSLGYRAPRQP</sequence>
<organism evidence="8 9">
    <name type="scientific">Solimonas aquatica</name>
    <dbReference type="NCBI Taxonomy" id="489703"/>
    <lineage>
        <taxon>Bacteria</taxon>
        <taxon>Pseudomonadati</taxon>
        <taxon>Pseudomonadota</taxon>
        <taxon>Gammaproteobacteria</taxon>
        <taxon>Nevskiales</taxon>
        <taxon>Nevskiaceae</taxon>
        <taxon>Solimonas</taxon>
    </lineage>
</organism>
<reference evidence="8 9" key="1">
    <citation type="submission" date="2016-10" db="EMBL/GenBank/DDBJ databases">
        <authorList>
            <person name="de Groot N.N."/>
        </authorList>
    </citation>
    <scope>NUCLEOTIDE SEQUENCE [LARGE SCALE GENOMIC DNA]</scope>
    <source>
        <strain evidence="8 9">DSM 25927</strain>
    </source>
</reference>
<dbReference type="PANTHER" id="PTHR30136">
    <property type="entry name" value="HELIX-TURN-HELIX TRANSCRIPTIONAL REGULATOR, ICLR FAMILY"/>
    <property type="match status" value="1"/>
</dbReference>
<dbReference type="InterPro" id="IPR036388">
    <property type="entry name" value="WH-like_DNA-bd_sf"/>
</dbReference>
<dbReference type="Gene3D" id="1.10.10.10">
    <property type="entry name" value="Winged helix-like DNA-binding domain superfamily/Winged helix DNA-binding domain"/>
    <property type="match status" value="1"/>
</dbReference>
<keyword evidence="9" id="KW-1185">Reference proteome</keyword>
<dbReference type="SMART" id="SM00346">
    <property type="entry name" value="HTH_ICLR"/>
    <property type="match status" value="1"/>
</dbReference>
<dbReference type="PANTHER" id="PTHR30136:SF24">
    <property type="entry name" value="HTH-TYPE TRANSCRIPTIONAL REPRESSOR ALLR"/>
    <property type="match status" value="1"/>
</dbReference>
<dbReference type="Gene3D" id="3.30.450.40">
    <property type="match status" value="1"/>
</dbReference>
<dbReference type="OrthoDB" id="9807558at2"/>